<evidence type="ECO:0000313" key="3">
    <source>
        <dbReference type="Proteomes" id="UP000017836"/>
    </source>
</evidence>
<feature type="region of interest" description="Disordered" evidence="1">
    <location>
        <begin position="28"/>
        <end position="70"/>
    </location>
</feature>
<gene>
    <name evidence="2" type="ORF">AMTR_s00006p00197290</name>
</gene>
<dbReference type="HOGENOM" id="CLU_2309811_0_0_1"/>
<keyword evidence="3" id="KW-1185">Reference proteome</keyword>
<dbReference type="EMBL" id="KI393980">
    <property type="protein sequence ID" value="ERN05686.1"/>
    <property type="molecule type" value="Genomic_DNA"/>
</dbReference>
<name>W1PDK5_AMBTC</name>
<organism evidence="2 3">
    <name type="scientific">Amborella trichopoda</name>
    <dbReference type="NCBI Taxonomy" id="13333"/>
    <lineage>
        <taxon>Eukaryota</taxon>
        <taxon>Viridiplantae</taxon>
        <taxon>Streptophyta</taxon>
        <taxon>Embryophyta</taxon>
        <taxon>Tracheophyta</taxon>
        <taxon>Spermatophyta</taxon>
        <taxon>Magnoliopsida</taxon>
        <taxon>Amborellales</taxon>
        <taxon>Amborellaceae</taxon>
        <taxon>Amborella</taxon>
    </lineage>
</organism>
<dbReference type="Gramene" id="ERN05686">
    <property type="protein sequence ID" value="ERN05686"/>
    <property type="gene ID" value="AMTR_s00006p00197290"/>
</dbReference>
<accession>W1PDK5</accession>
<reference evidence="3" key="1">
    <citation type="journal article" date="2013" name="Science">
        <title>The Amborella genome and the evolution of flowering plants.</title>
        <authorList>
            <consortium name="Amborella Genome Project"/>
        </authorList>
    </citation>
    <scope>NUCLEOTIDE SEQUENCE [LARGE SCALE GENOMIC DNA]</scope>
</reference>
<proteinExistence type="predicted"/>
<sequence length="100" mass="10935">MVKEEEMAATQDAVKTEDIGTWVKMGAKEQGGQEVGWVSGDGWSGEGEKGSAGWSSSDGGEEEERDWERAKQLWRRTEEGTRGCRVRLTGVRDGSRAVDG</sequence>
<evidence type="ECO:0000256" key="1">
    <source>
        <dbReference type="SAM" id="MobiDB-lite"/>
    </source>
</evidence>
<protein>
    <submittedName>
        <fullName evidence="2">Uncharacterized protein</fullName>
    </submittedName>
</protein>
<dbReference type="AlphaFoldDB" id="W1PDK5"/>
<evidence type="ECO:0000313" key="2">
    <source>
        <dbReference type="EMBL" id="ERN05686.1"/>
    </source>
</evidence>
<dbReference type="Proteomes" id="UP000017836">
    <property type="component" value="Unassembled WGS sequence"/>
</dbReference>